<evidence type="ECO:0000256" key="6">
    <source>
        <dbReference type="PIRSR" id="PIRSR601613-1"/>
    </source>
</evidence>
<dbReference type="PANTHER" id="PTHR43563">
    <property type="entry name" value="AMINE OXIDASE"/>
    <property type="match status" value="1"/>
</dbReference>
<comment type="caution">
    <text evidence="9">The sequence shown here is derived from an EMBL/GenBank/DDBJ whole genome shotgun (WGS) entry which is preliminary data.</text>
</comment>
<proteinExistence type="inferred from homology"/>
<accession>A0A368G2B3</accession>
<dbReference type="PRINTS" id="PR00757">
    <property type="entry name" value="AMINEOXDASEF"/>
</dbReference>
<evidence type="ECO:0000259" key="8">
    <source>
        <dbReference type="Pfam" id="PF01593"/>
    </source>
</evidence>
<comment type="cofactor">
    <cofactor evidence="1 7">
        <name>FAD</name>
        <dbReference type="ChEBI" id="CHEBI:57692"/>
    </cofactor>
</comment>
<dbReference type="InterPro" id="IPR001613">
    <property type="entry name" value="Flavin_amine_oxidase"/>
</dbReference>
<protein>
    <recommendedName>
        <fullName evidence="7">Amine oxidase</fullName>
        <ecNumber evidence="7">1.4.3.-</ecNumber>
    </recommendedName>
</protein>
<dbReference type="Gene3D" id="1.10.405.10">
    <property type="entry name" value="Guanine Nucleotide Dissociation Inhibitor, domain 1"/>
    <property type="match status" value="1"/>
</dbReference>
<evidence type="ECO:0000256" key="2">
    <source>
        <dbReference type="ARBA" id="ARBA00004362"/>
    </source>
</evidence>
<comment type="similarity">
    <text evidence="3 7">Belongs to the flavin monoamine oxidase family.</text>
</comment>
<dbReference type="EC" id="1.4.3.-" evidence="7"/>
<dbReference type="GO" id="GO:0005741">
    <property type="term" value="C:mitochondrial outer membrane"/>
    <property type="evidence" value="ECO:0007669"/>
    <property type="project" value="UniProtKB-SubCell"/>
</dbReference>
<evidence type="ECO:0000256" key="5">
    <source>
        <dbReference type="ARBA" id="ARBA00048448"/>
    </source>
</evidence>
<dbReference type="Pfam" id="PF01593">
    <property type="entry name" value="Amino_oxidase"/>
    <property type="match status" value="1"/>
</dbReference>
<dbReference type="OrthoDB" id="7777654at2759"/>
<keyword evidence="7" id="KW-0274">FAD</keyword>
<dbReference type="InterPro" id="IPR036188">
    <property type="entry name" value="FAD/NAD-bd_sf"/>
</dbReference>
<feature type="binding site" evidence="6">
    <location>
        <position position="387"/>
    </location>
    <ligand>
        <name>substrate</name>
    </ligand>
</feature>
<feature type="binding site" evidence="6">
    <location>
        <position position="466"/>
    </location>
    <ligand>
        <name>FAD</name>
        <dbReference type="ChEBI" id="CHEBI:57692"/>
    </ligand>
</feature>
<dbReference type="Gene3D" id="3.50.50.60">
    <property type="entry name" value="FAD/NAD(P)-binding domain"/>
    <property type="match status" value="1"/>
</dbReference>
<sequence>MVGSNGVHECDVIVVGAGLAGLSAARELLRREPNLKVLVLEAKGRIGGRTLTAPIKVARAAQTHIDLGATWVSHSQKNILDLLNDFHIGTFPQHCDGKAWCQFGLSKPRCYRSLNIIRQVPLREAFDVWWSVRKMQRLVEKVDVNDLFRWEYATELNEISVGQWIRQNTWSRSGQDVLEIATRALYGVEPNRINMLYHLAACKSAGSISELMSDVEGGARALRIEGGAQQIADRLAEEIGSDRIRLHRAVNRIEVDEANGITRVHFFSTDGSDNKVRNLSHPRQFVEELFQGAYVCSQVITAIPPNQCARIDFSPTLPHLKRLAFEASIPGNLIMFVITYETAFWREEGWSGEIISSGRTTKRGEVLPIICTYDYCNSSGSPALVGFISEEYADMSKADRCNAVVQDLMRFFGDRAMLQFLDYQEKDWSLDPFGGGGPCTVMPCGMMNSWHTLREPFLTVHFAGTETATKWIGYMEGAVQSGLRAAHEVLHQLGHHDKVSHTILVRPKFCAAVHVSYKGSSISQITWAQR</sequence>
<evidence type="ECO:0000256" key="3">
    <source>
        <dbReference type="ARBA" id="ARBA00005995"/>
    </source>
</evidence>
<dbReference type="Gene3D" id="3.90.660.10">
    <property type="match status" value="1"/>
</dbReference>
<dbReference type="Proteomes" id="UP000252519">
    <property type="component" value="Unassembled WGS sequence"/>
</dbReference>
<dbReference type="InterPro" id="IPR050703">
    <property type="entry name" value="Flavin_MAO"/>
</dbReference>
<keyword evidence="10" id="KW-1185">Reference proteome</keyword>
<dbReference type="EMBL" id="JOJR01000471">
    <property type="protein sequence ID" value="RCN37409.1"/>
    <property type="molecule type" value="Genomic_DNA"/>
</dbReference>
<evidence type="ECO:0000256" key="7">
    <source>
        <dbReference type="RuleBase" id="RU362067"/>
    </source>
</evidence>
<comment type="subcellular location">
    <subcellularLocation>
        <location evidence="2">Mitochondrion outer membrane</location>
        <topology evidence="2">Single-pass type IV membrane protein</topology>
        <orientation evidence="2">Cytoplasmic side</orientation>
    </subcellularLocation>
</comment>
<keyword evidence="7" id="KW-0285">Flavoprotein</keyword>
<feature type="binding site" evidence="6">
    <location>
        <position position="250"/>
    </location>
    <ligand>
        <name>FAD</name>
        <dbReference type="ChEBI" id="CHEBI:57692"/>
    </ligand>
</feature>
<dbReference type="PANTHER" id="PTHR43563:SF14">
    <property type="entry name" value="AMINE OXIDASE"/>
    <property type="match status" value="1"/>
</dbReference>
<reference evidence="9 10" key="1">
    <citation type="submission" date="2014-10" db="EMBL/GenBank/DDBJ databases">
        <title>Draft genome of the hookworm Ancylostoma caninum.</title>
        <authorList>
            <person name="Mitreva M."/>
        </authorList>
    </citation>
    <scope>NUCLEOTIDE SEQUENCE [LARGE SCALE GENOMIC DNA]</scope>
    <source>
        <strain evidence="9 10">Baltimore</strain>
    </source>
</reference>
<dbReference type="SUPFAM" id="SSF51905">
    <property type="entry name" value="FAD/NAD(P)-binding domain"/>
    <property type="match status" value="1"/>
</dbReference>
<comment type="catalytic activity">
    <reaction evidence="5">
        <text>a secondary aliphatic amine + O2 + H2O = a primary amine + an aldehyde + H2O2</text>
        <dbReference type="Rhea" id="RHEA:26414"/>
        <dbReference type="ChEBI" id="CHEBI:15377"/>
        <dbReference type="ChEBI" id="CHEBI:15379"/>
        <dbReference type="ChEBI" id="CHEBI:16240"/>
        <dbReference type="ChEBI" id="CHEBI:17478"/>
        <dbReference type="ChEBI" id="CHEBI:58855"/>
        <dbReference type="ChEBI" id="CHEBI:65296"/>
        <dbReference type="EC" id="1.4.3.4"/>
    </reaction>
</comment>
<gene>
    <name evidence="9" type="ORF">ANCCAN_16700</name>
</gene>
<feature type="domain" description="Amine oxidase" evidence="8">
    <location>
        <begin position="19"/>
        <end position="490"/>
    </location>
</feature>
<dbReference type="InterPro" id="IPR002937">
    <property type="entry name" value="Amino_oxidase"/>
</dbReference>
<dbReference type="GO" id="GO:0097621">
    <property type="term" value="F:monoamine oxidase activity"/>
    <property type="evidence" value="ECO:0007669"/>
    <property type="project" value="UniProtKB-EC"/>
</dbReference>
<feature type="binding site" evidence="6">
    <location>
        <begin position="41"/>
        <end position="42"/>
    </location>
    <ligand>
        <name>FAD</name>
        <dbReference type="ChEBI" id="CHEBI:57692"/>
    </ligand>
</feature>
<organism evidence="9 10">
    <name type="scientific">Ancylostoma caninum</name>
    <name type="common">Dog hookworm</name>
    <dbReference type="NCBI Taxonomy" id="29170"/>
    <lineage>
        <taxon>Eukaryota</taxon>
        <taxon>Metazoa</taxon>
        <taxon>Ecdysozoa</taxon>
        <taxon>Nematoda</taxon>
        <taxon>Chromadorea</taxon>
        <taxon>Rhabditida</taxon>
        <taxon>Rhabditina</taxon>
        <taxon>Rhabditomorpha</taxon>
        <taxon>Strongyloidea</taxon>
        <taxon>Ancylostomatidae</taxon>
        <taxon>Ancylostomatinae</taxon>
        <taxon>Ancylostoma</taxon>
    </lineage>
</organism>
<keyword evidence="4 7" id="KW-0560">Oxidoreductase</keyword>
<name>A0A368G2B3_ANCCA</name>
<evidence type="ECO:0000256" key="1">
    <source>
        <dbReference type="ARBA" id="ARBA00001974"/>
    </source>
</evidence>
<dbReference type="AlphaFoldDB" id="A0A368G2B3"/>
<evidence type="ECO:0000313" key="10">
    <source>
        <dbReference type="Proteomes" id="UP000252519"/>
    </source>
</evidence>
<dbReference type="GO" id="GO:0008131">
    <property type="term" value="F:primary methylamine oxidase activity"/>
    <property type="evidence" value="ECO:0007669"/>
    <property type="project" value="UniProtKB-ARBA"/>
</dbReference>
<evidence type="ECO:0000256" key="4">
    <source>
        <dbReference type="ARBA" id="ARBA00023002"/>
    </source>
</evidence>
<evidence type="ECO:0000313" key="9">
    <source>
        <dbReference type="EMBL" id="RCN37409.1"/>
    </source>
</evidence>
<dbReference type="SUPFAM" id="SSF54373">
    <property type="entry name" value="FAD-linked reductases, C-terminal domain"/>
    <property type="match status" value="1"/>
</dbReference>
<dbReference type="STRING" id="29170.A0A368G2B3"/>